<evidence type="ECO:0000256" key="1">
    <source>
        <dbReference type="SAM" id="MobiDB-lite"/>
    </source>
</evidence>
<dbReference type="OrthoDB" id="827707at2759"/>
<keyword evidence="3" id="KW-1185">Reference proteome</keyword>
<sequence>MNQNRTEILDYYSNLVNEVDIISEKAIRFFRTEAIVHQINSSRDKIISKIKEVEKIKLKNLKHSHTIYDGLFCFFIPRVTFSFLGLKSGLESKKLDTCELFEEFDKKLELKGRNENLQSTFPKDVDYKFEFRNDIGLLVILNSNLNKKFVDKLIGRHESAESEKLELDQVMWVFDTNEECVKFSVISQLIKAKRDDFIVDLSQKENNQMVKLDLTFESNFKKNTEILSVIKSCLNIDSIRYFKYNSCDYKIQNNVFKMFKNLTKLNINLRSLESLEMDVFNGLEKLEILKFSNTSFLCEPEAFITLRGLKKLILHRVTIRDVDIFKGLPRVEKLVMKGCSLLDFQMETLNGLKSLESLQIFNSRFEQIYLRDFNGLKCLKSLESDYEPRIFRINKYLEIISLKFRTFNILGKFEFLTFLSLRTARELEDIYFLNNLKQLEFLDFKLANCGTDTFKIINLPELKFLVLTCENTPNFEDSFNNLQGVELIGPRFISSDQFINLVSLNYLAITNPDDAIFKICTTTSFKTLKELMYFKIESDSVIIDSHNEQENINQAFLKFFQDPERVVCRNSYSDYDDFVIEMSAKLGDEEISDTVFFEEYLQVSESVREFLLSGESSYSKKCFRNTKRRRSNFVLDNESSDEDEDNNENDEENFRHSHDFDNDYDSDDDNDDDDYGGNGGFNKYMSRSCVTSWR</sequence>
<dbReference type="Proteomes" id="UP000663879">
    <property type="component" value="Unassembled WGS sequence"/>
</dbReference>
<organism evidence="2 3">
    <name type="scientific">Brachionus calyciflorus</name>
    <dbReference type="NCBI Taxonomy" id="104777"/>
    <lineage>
        <taxon>Eukaryota</taxon>
        <taxon>Metazoa</taxon>
        <taxon>Spiralia</taxon>
        <taxon>Gnathifera</taxon>
        <taxon>Rotifera</taxon>
        <taxon>Eurotatoria</taxon>
        <taxon>Monogononta</taxon>
        <taxon>Pseudotrocha</taxon>
        <taxon>Ploima</taxon>
        <taxon>Brachionidae</taxon>
        <taxon>Brachionus</taxon>
    </lineage>
</organism>
<dbReference type="EMBL" id="CAJNOC010002255">
    <property type="protein sequence ID" value="CAF0922117.1"/>
    <property type="molecule type" value="Genomic_DNA"/>
</dbReference>
<dbReference type="SUPFAM" id="SSF52058">
    <property type="entry name" value="L domain-like"/>
    <property type="match status" value="1"/>
</dbReference>
<proteinExistence type="predicted"/>
<comment type="caution">
    <text evidence="2">The sequence shown here is derived from an EMBL/GenBank/DDBJ whole genome shotgun (WGS) entry which is preliminary data.</text>
</comment>
<evidence type="ECO:0000313" key="2">
    <source>
        <dbReference type="EMBL" id="CAF0922117.1"/>
    </source>
</evidence>
<evidence type="ECO:0000313" key="3">
    <source>
        <dbReference type="Proteomes" id="UP000663879"/>
    </source>
</evidence>
<feature type="compositionally biased region" description="Basic and acidic residues" evidence="1">
    <location>
        <begin position="652"/>
        <end position="661"/>
    </location>
</feature>
<reference evidence="2" key="1">
    <citation type="submission" date="2021-02" db="EMBL/GenBank/DDBJ databases">
        <authorList>
            <person name="Nowell W R."/>
        </authorList>
    </citation>
    <scope>NUCLEOTIDE SEQUENCE</scope>
    <source>
        <strain evidence="2">Ploen Becks lab</strain>
    </source>
</reference>
<name>A0A814B5C7_9BILA</name>
<accession>A0A814B5C7</accession>
<feature type="region of interest" description="Disordered" evidence="1">
    <location>
        <begin position="634"/>
        <end position="678"/>
    </location>
</feature>
<feature type="compositionally biased region" description="Acidic residues" evidence="1">
    <location>
        <begin position="662"/>
        <end position="675"/>
    </location>
</feature>
<gene>
    <name evidence="2" type="ORF">OXX778_LOCUS12440</name>
</gene>
<feature type="compositionally biased region" description="Acidic residues" evidence="1">
    <location>
        <begin position="638"/>
        <end position="651"/>
    </location>
</feature>
<dbReference type="Gene3D" id="3.80.10.10">
    <property type="entry name" value="Ribonuclease Inhibitor"/>
    <property type="match status" value="2"/>
</dbReference>
<dbReference type="InterPro" id="IPR032675">
    <property type="entry name" value="LRR_dom_sf"/>
</dbReference>
<dbReference type="AlphaFoldDB" id="A0A814B5C7"/>
<protein>
    <submittedName>
        <fullName evidence="2">Uncharacterized protein</fullName>
    </submittedName>
</protein>